<keyword evidence="2 5" id="KW-0812">Transmembrane</keyword>
<evidence type="ECO:0000259" key="6">
    <source>
        <dbReference type="Pfam" id="PF07291"/>
    </source>
</evidence>
<evidence type="ECO:0000256" key="3">
    <source>
        <dbReference type="ARBA" id="ARBA00022989"/>
    </source>
</evidence>
<dbReference type="AlphaFoldDB" id="A0AAP2GSX3"/>
<reference evidence="7 8" key="1">
    <citation type="submission" date="2021-05" db="EMBL/GenBank/DDBJ databases">
        <title>A Polyphasic approach of four new species of the genus Ohtaekwangia: Ohtaekwangia histidinii sp. nov., Ohtaekwangia cretensis sp. nov., Ohtaekwangia indiensis sp. nov., Ohtaekwangia reichenbachii sp. nov. from diverse environment.</title>
        <authorList>
            <person name="Octaviana S."/>
        </authorList>
    </citation>
    <scope>NUCLEOTIDE SEQUENCE [LARGE SCALE GENOMIC DNA]</scope>
    <source>
        <strain evidence="7 8">PWU4</strain>
    </source>
</reference>
<evidence type="ECO:0000256" key="1">
    <source>
        <dbReference type="ARBA" id="ARBA00004141"/>
    </source>
</evidence>
<gene>
    <name evidence="7" type="ORF">KK083_29410</name>
</gene>
<keyword evidence="4 5" id="KW-0472">Membrane</keyword>
<evidence type="ECO:0000256" key="2">
    <source>
        <dbReference type="ARBA" id="ARBA00022692"/>
    </source>
</evidence>
<comment type="subcellular location">
    <subcellularLocation>
        <location evidence="1">Membrane</location>
        <topology evidence="1">Multi-pass membrane protein</topology>
    </subcellularLocation>
</comment>
<feature type="transmembrane region" description="Helical" evidence="5">
    <location>
        <begin position="73"/>
        <end position="95"/>
    </location>
</feature>
<protein>
    <recommendedName>
        <fullName evidence="6">Methylamine utilisation protein MauE domain-containing protein</fullName>
    </recommendedName>
</protein>
<feature type="transmembrane region" description="Helical" evidence="5">
    <location>
        <begin position="115"/>
        <end position="133"/>
    </location>
</feature>
<dbReference type="Proteomes" id="UP001319200">
    <property type="component" value="Unassembled WGS sequence"/>
</dbReference>
<feature type="transmembrane region" description="Helical" evidence="5">
    <location>
        <begin position="45"/>
        <end position="66"/>
    </location>
</feature>
<dbReference type="RefSeq" id="WP_254169734.1">
    <property type="nucleotide sequence ID" value="NZ_JAHESF010000055.1"/>
</dbReference>
<proteinExistence type="predicted"/>
<evidence type="ECO:0000256" key="5">
    <source>
        <dbReference type="SAM" id="Phobius"/>
    </source>
</evidence>
<dbReference type="GO" id="GO:0016020">
    <property type="term" value="C:membrane"/>
    <property type="evidence" value="ECO:0007669"/>
    <property type="project" value="UniProtKB-SubCell"/>
</dbReference>
<feature type="domain" description="Methylamine utilisation protein MauE" evidence="6">
    <location>
        <begin position="4"/>
        <end position="128"/>
    </location>
</feature>
<sequence>MKKNIAIEIICLLFILLFVYAAVNKLMDMEKFRVQLQQSPMLTAIAGWVMWIVPMLEIIIAVLLSLSRFRQVALYASYTLMVIFTSYIIAILNFSEYIPCSCGGVLSRLGWNEHLVFNIAFVMLAIAGSTLQAKQQIESKNAIIMATPPGN</sequence>
<dbReference type="InterPro" id="IPR009908">
    <property type="entry name" value="Methylamine_util_MauE"/>
</dbReference>
<evidence type="ECO:0000313" key="8">
    <source>
        <dbReference type="Proteomes" id="UP001319200"/>
    </source>
</evidence>
<keyword evidence="3 5" id="KW-1133">Transmembrane helix</keyword>
<evidence type="ECO:0000256" key="4">
    <source>
        <dbReference type="ARBA" id="ARBA00023136"/>
    </source>
</evidence>
<comment type="caution">
    <text evidence="7">The sequence shown here is derived from an EMBL/GenBank/DDBJ whole genome shotgun (WGS) entry which is preliminary data.</text>
</comment>
<keyword evidence="8" id="KW-1185">Reference proteome</keyword>
<name>A0AAP2GSX3_9BACT</name>
<organism evidence="7 8">
    <name type="scientific">Chryseosolibacter histidini</name>
    <dbReference type="NCBI Taxonomy" id="2782349"/>
    <lineage>
        <taxon>Bacteria</taxon>
        <taxon>Pseudomonadati</taxon>
        <taxon>Bacteroidota</taxon>
        <taxon>Cytophagia</taxon>
        <taxon>Cytophagales</taxon>
        <taxon>Chryseotaleaceae</taxon>
        <taxon>Chryseosolibacter</taxon>
    </lineage>
</organism>
<evidence type="ECO:0000313" key="7">
    <source>
        <dbReference type="EMBL" id="MBT1701047.1"/>
    </source>
</evidence>
<dbReference type="GO" id="GO:0030416">
    <property type="term" value="P:methylamine metabolic process"/>
    <property type="evidence" value="ECO:0007669"/>
    <property type="project" value="InterPro"/>
</dbReference>
<dbReference type="EMBL" id="JAHESF010000055">
    <property type="protein sequence ID" value="MBT1701047.1"/>
    <property type="molecule type" value="Genomic_DNA"/>
</dbReference>
<dbReference type="Pfam" id="PF07291">
    <property type="entry name" value="MauE"/>
    <property type="match status" value="1"/>
</dbReference>
<accession>A0AAP2GSX3</accession>